<dbReference type="InterPro" id="IPR015797">
    <property type="entry name" value="NUDIX_hydrolase-like_dom_sf"/>
</dbReference>
<evidence type="ECO:0000256" key="5">
    <source>
        <dbReference type="ARBA" id="ARBA00022842"/>
    </source>
</evidence>
<dbReference type="EMBL" id="LBNQ01000008">
    <property type="protein sequence ID" value="KKW69301.1"/>
    <property type="molecule type" value="Genomic_DNA"/>
</dbReference>
<dbReference type="SUPFAM" id="SSF55811">
    <property type="entry name" value="Nudix"/>
    <property type="match status" value="1"/>
</dbReference>
<comment type="caution">
    <text evidence="8">The sequence shown here is derived from an EMBL/GenBank/DDBJ whole genome shotgun (WGS) entry which is preliminary data.</text>
</comment>
<accession>A0A0U1Q3H1</accession>
<evidence type="ECO:0000259" key="7">
    <source>
        <dbReference type="PROSITE" id="PS51462"/>
    </source>
</evidence>
<dbReference type="GO" id="GO:0016818">
    <property type="term" value="F:hydrolase activity, acting on acid anhydrides, in phosphorus-containing anhydrides"/>
    <property type="evidence" value="ECO:0007669"/>
    <property type="project" value="InterPro"/>
</dbReference>
<evidence type="ECO:0000313" key="8">
    <source>
        <dbReference type="EMBL" id="KKW69301.1"/>
    </source>
</evidence>
<dbReference type="PANTHER" id="PTHR12318:SF0">
    <property type="entry name" value="ACYL-COENZYME A DIPHOSPHATASE NUDT19"/>
    <property type="match status" value="1"/>
</dbReference>
<dbReference type="PROSITE" id="PS51462">
    <property type="entry name" value="NUDIX"/>
    <property type="match status" value="1"/>
</dbReference>
<evidence type="ECO:0000256" key="2">
    <source>
        <dbReference type="ARBA" id="ARBA00001946"/>
    </source>
</evidence>
<keyword evidence="6" id="KW-0464">Manganese</keyword>
<dbReference type="STRING" id="1610491.AAV94_00580"/>
<dbReference type="AlphaFoldDB" id="A0A0U1Q3H1"/>
<keyword evidence="9" id="KW-1185">Reference proteome</keyword>
<evidence type="ECO:0000256" key="3">
    <source>
        <dbReference type="ARBA" id="ARBA00022723"/>
    </source>
</evidence>
<name>A0A0U1Q3H1_9BURK</name>
<dbReference type="Proteomes" id="UP000050580">
    <property type="component" value="Unassembled WGS sequence"/>
</dbReference>
<proteinExistence type="predicted"/>
<dbReference type="InterPro" id="IPR000086">
    <property type="entry name" value="NUDIX_hydrolase_dom"/>
</dbReference>
<keyword evidence="4" id="KW-0378">Hydrolase</keyword>
<organism evidence="8 9">
    <name type="scientific">Lampropedia cohaerens</name>
    <dbReference type="NCBI Taxonomy" id="1610491"/>
    <lineage>
        <taxon>Bacteria</taxon>
        <taxon>Pseudomonadati</taxon>
        <taxon>Pseudomonadota</taxon>
        <taxon>Betaproteobacteria</taxon>
        <taxon>Burkholderiales</taxon>
        <taxon>Comamonadaceae</taxon>
        <taxon>Lampropedia</taxon>
    </lineage>
</organism>
<evidence type="ECO:0000256" key="4">
    <source>
        <dbReference type="ARBA" id="ARBA00022801"/>
    </source>
</evidence>
<gene>
    <name evidence="8" type="ORF">AAV94_00580</name>
</gene>
<comment type="cofactor">
    <cofactor evidence="1">
        <name>Mn(2+)</name>
        <dbReference type="ChEBI" id="CHEBI:29035"/>
    </cofactor>
</comment>
<dbReference type="Gene3D" id="3.90.79.10">
    <property type="entry name" value="Nucleoside Triphosphate Pyrophosphohydrolase"/>
    <property type="match status" value="1"/>
</dbReference>
<dbReference type="PANTHER" id="PTHR12318">
    <property type="entry name" value="TESTOSTERONE-REGULATED PROTEIN RP2"/>
    <property type="match status" value="1"/>
</dbReference>
<dbReference type="CDD" id="cd18870">
    <property type="entry name" value="NUDIX_AcylCoAdiphos_Nudt19"/>
    <property type="match status" value="1"/>
</dbReference>
<evidence type="ECO:0000256" key="1">
    <source>
        <dbReference type="ARBA" id="ARBA00001936"/>
    </source>
</evidence>
<dbReference type="InterPro" id="IPR039121">
    <property type="entry name" value="NUDT19"/>
</dbReference>
<comment type="cofactor">
    <cofactor evidence="2">
        <name>Mg(2+)</name>
        <dbReference type="ChEBI" id="CHEBI:18420"/>
    </cofactor>
</comment>
<evidence type="ECO:0000313" key="9">
    <source>
        <dbReference type="Proteomes" id="UP000050580"/>
    </source>
</evidence>
<dbReference type="GO" id="GO:0046872">
    <property type="term" value="F:metal ion binding"/>
    <property type="evidence" value="ECO:0007669"/>
    <property type="project" value="UniProtKB-KW"/>
</dbReference>
<protein>
    <recommendedName>
        <fullName evidence="7">Nudix hydrolase domain-containing protein</fullName>
    </recommendedName>
</protein>
<reference evidence="8 9" key="1">
    <citation type="submission" date="2015-05" db="EMBL/GenBank/DDBJ databases">
        <title>Draft genome sequence of Lampropedia sp. CT6, isolated from the microbial mat of a hot water spring, located at Manikaran, India.</title>
        <authorList>
            <person name="Tripathi C."/>
            <person name="Rani P."/>
            <person name="Mahato N.K."/>
            <person name="Lal R."/>
        </authorList>
    </citation>
    <scope>NUCLEOTIDE SEQUENCE [LARGE SCALE GENOMIC DNA]</scope>
    <source>
        <strain evidence="8 9">CT6</strain>
    </source>
</reference>
<evidence type="ECO:0000256" key="6">
    <source>
        <dbReference type="ARBA" id="ARBA00023211"/>
    </source>
</evidence>
<sequence length="283" mass="30533">MPAASVIIVRPGQTAPFEVLLMERAAASRNFAGALVFPGGKVEPGDAALAGQAGFADYWQSHHAQLGDCVASIEQMAGLLGAALRETLEEVGICWGEGVPALPAQWLDAVRCRLLAGAPWQAIEEVGAQRLCAAALRPFSRWITPRLPNMSAKRFDTWFFIARLPQGQTARADGAEAQRILWGSPRTLLQRYARGEILLAPPQVMTLAHLGRFASLCALTESLRSHIPYCVAPVSVDGPQGRMVCFPGDVLHAQTQPVMPGPTRLVAQDGRFLPEGVLARLWN</sequence>
<keyword evidence="3" id="KW-0479">Metal-binding</keyword>
<keyword evidence="5" id="KW-0460">Magnesium</keyword>
<feature type="domain" description="Nudix hydrolase" evidence="7">
    <location>
        <begin position="1"/>
        <end position="205"/>
    </location>
</feature>